<feature type="domain" description="LamG-like jellyroll fold" evidence="4">
    <location>
        <begin position="905"/>
        <end position="1077"/>
    </location>
</feature>
<dbReference type="InterPro" id="IPR013320">
    <property type="entry name" value="ConA-like_dom_sf"/>
</dbReference>
<dbReference type="InterPro" id="IPR006558">
    <property type="entry name" value="LamG-like"/>
</dbReference>
<proteinExistence type="predicted"/>
<evidence type="ECO:0000313" key="6">
    <source>
        <dbReference type="Proteomes" id="UP001165405"/>
    </source>
</evidence>
<protein>
    <recommendedName>
        <fullName evidence="4">LamG-like jellyroll fold domain-containing protein</fullName>
    </recommendedName>
</protein>
<keyword evidence="1" id="KW-0732">Signal</keyword>
<evidence type="ECO:0000313" key="5">
    <source>
        <dbReference type="EMBL" id="MCF4123105.1"/>
    </source>
</evidence>
<comment type="caution">
    <text evidence="5">The sequence shown here is derived from an EMBL/GenBank/DDBJ whole genome shotgun (WGS) entry which is preliminary data.</text>
</comment>
<accession>A0AA41U936</accession>
<evidence type="ECO:0000259" key="4">
    <source>
        <dbReference type="SMART" id="SM00560"/>
    </source>
</evidence>
<gene>
    <name evidence="5" type="ORF">L1785_19215</name>
</gene>
<dbReference type="EMBL" id="JAKGSG010000054">
    <property type="protein sequence ID" value="MCF4123105.1"/>
    <property type="molecule type" value="Genomic_DNA"/>
</dbReference>
<reference evidence="5" key="1">
    <citation type="submission" date="2022-01" db="EMBL/GenBank/DDBJ databases">
        <title>Antribacter sp. nov., isolated from Guizhou of China.</title>
        <authorList>
            <person name="Chengliang C."/>
            <person name="Ya Z."/>
        </authorList>
    </citation>
    <scope>NUCLEOTIDE SEQUENCE</scope>
    <source>
        <strain evidence="5">KLBMP 9083</strain>
    </source>
</reference>
<organism evidence="5 6">
    <name type="scientific">Antribacter soli</name>
    <dbReference type="NCBI Taxonomy" id="2910976"/>
    <lineage>
        <taxon>Bacteria</taxon>
        <taxon>Bacillati</taxon>
        <taxon>Actinomycetota</taxon>
        <taxon>Actinomycetes</taxon>
        <taxon>Micrococcales</taxon>
        <taxon>Promicromonosporaceae</taxon>
        <taxon>Antribacter</taxon>
    </lineage>
</organism>
<keyword evidence="2" id="KW-1015">Disulfide bond</keyword>
<dbReference type="Pfam" id="PF13385">
    <property type="entry name" value="Laminin_G_3"/>
    <property type="match status" value="1"/>
</dbReference>
<dbReference type="SMART" id="SM00560">
    <property type="entry name" value="LamGL"/>
    <property type="match status" value="1"/>
</dbReference>
<sequence>MRSRQIEGSGSNRPTSSAPRPLVVRGVVLALLASVLTGAVPAAGAPAGKVNKIECAPSAATPEVAREIALKCGTETVVDALTDPWSTTTILPDGYAKLSSSIDAVRAPDPDDADGDGTAWRPVDATLRVEPAGRRIVMVAPAADLTFSAGDTTGSGSGGPLASLTTADGHTITVDVPFDLPAPVVDVAAGQVVYPLDDGVDVIMTPNSDGTSFSEVIRAVSADALRAVPELDALTGDGLVFPVTLSDGLDLRPKTDGGFDVTEVATAEVVAELPAARAWDSAADAVLEPAPEEALSESAASMAETATSDSEVLVAPDGELVDAGDVAERRASAPVAGDVIEPLGAELVTGADAPAGADAGVAVTLGAEALAGMEGTIHIDPTTGTKNPGGKAVIQSAFPSSVHYNDATSFPIGVCTATIGCYPTNVVRSVFQWTGLTSIASLKGSDIREATFTVFGSHSYACSARTTELYRTAAISSSTTWSNFTTSGKWQSKVDERNIYHKSVCGNDRDIAWNISSVAKWAADNNSARITLGLKGTSTTDVYTWKRYENPRLEIIYNRAPLVPKSGEMKLDYEGQAPEACVTSAASAPSFPTTSGIVMRGVARDPDSSQVRVKFRVLTSGGTQVYYTDNWSSTQKPPAAFERSIPSTALSGGGTFRWQMAVQDLLDGSGDRNTTWDQSPNCYFKVDLYNPGSPTISSSQYPEGEISGGVGVSGSFTLDSPSSDVVAYKWSLDSDGLGEPPLSPSSPGGPVIVGPLAMTRAGSHVLYAQAVDSSSRTSGTRAYRFTVDFPTTAAYWHMDQFTAIIGSTDLNTADAGALAHTLRLSSGVGRTPGPFALAMVRADDQALVFDGSASDIAFTSKPVVNVFGCASDTTGPAGVADGRTEDQGLKAGQCLDRTGESGYSAGFTVSAFVRADEAGNVNKVAVSQDGQTHSGFKLGKLASTHCPADAAGVKPVTCWGFWTYDTDGGGSLGLRAYSTRPITAGEWVHLAGVFNATSGDMSLSVCPIPTDPDGRDPEGTGIPVSDAEHGTVEYTGSSWSAAGPVQIGRSMFGGSMTDHWVGAIDEVRLYNAPLGNGQITAICTGDMTGGAELEDGDGDGAVVGNPGDIPPGGGE</sequence>
<name>A0AA41U936_9MICO</name>
<dbReference type="Proteomes" id="UP001165405">
    <property type="component" value="Unassembled WGS sequence"/>
</dbReference>
<dbReference type="SUPFAM" id="SSF49899">
    <property type="entry name" value="Concanavalin A-like lectins/glucanases"/>
    <property type="match status" value="1"/>
</dbReference>
<evidence type="ECO:0000256" key="3">
    <source>
        <dbReference type="SAM" id="MobiDB-lite"/>
    </source>
</evidence>
<dbReference type="RefSeq" id="WP_236090915.1">
    <property type="nucleotide sequence ID" value="NZ_JAKGSG010000054.1"/>
</dbReference>
<keyword evidence="6" id="KW-1185">Reference proteome</keyword>
<dbReference type="AlphaFoldDB" id="A0AA41U936"/>
<feature type="region of interest" description="Disordered" evidence="3">
    <location>
        <begin position="1090"/>
        <end position="1115"/>
    </location>
</feature>
<evidence type="ECO:0000256" key="2">
    <source>
        <dbReference type="ARBA" id="ARBA00023157"/>
    </source>
</evidence>
<dbReference type="Gene3D" id="2.60.120.200">
    <property type="match status" value="1"/>
</dbReference>
<evidence type="ECO:0000256" key="1">
    <source>
        <dbReference type="ARBA" id="ARBA00022729"/>
    </source>
</evidence>